<evidence type="ECO:0000256" key="2">
    <source>
        <dbReference type="RuleBase" id="RU369002"/>
    </source>
</evidence>
<dbReference type="FunCoup" id="A0A152A8V7">
    <property type="interactions" value="1070"/>
</dbReference>
<dbReference type="OrthoDB" id="6507044at2759"/>
<proteinExistence type="predicted"/>
<accession>A0A152A8V7</accession>
<comment type="function">
    <text evidence="2">Has a role in nuclear-cytoplasmic transport of proteins and mRNAs.</text>
</comment>
<evidence type="ECO:0000313" key="5">
    <source>
        <dbReference type="Proteomes" id="UP000076078"/>
    </source>
</evidence>
<dbReference type="GO" id="GO:0005737">
    <property type="term" value="C:cytoplasm"/>
    <property type="evidence" value="ECO:0007669"/>
    <property type="project" value="UniProtKB-SubCell"/>
</dbReference>
<organism evidence="4 5">
    <name type="scientific">Tieghemostelium lacteum</name>
    <name type="common">Slime mold</name>
    <name type="synonym">Dictyostelium lacteum</name>
    <dbReference type="NCBI Taxonomy" id="361077"/>
    <lineage>
        <taxon>Eukaryota</taxon>
        <taxon>Amoebozoa</taxon>
        <taxon>Evosea</taxon>
        <taxon>Eumycetozoa</taxon>
        <taxon>Dictyostelia</taxon>
        <taxon>Dictyosteliales</taxon>
        <taxon>Raperosteliaceae</taxon>
        <taxon>Tieghemostelium</taxon>
    </lineage>
</organism>
<dbReference type="PROSITE" id="PS50177">
    <property type="entry name" value="NTF2_DOMAIN"/>
    <property type="match status" value="1"/>
</dbReference>
<keyword evidence="1 2" id="KW-0963">Cytoplasm</keyword>
<comment type="caution">
    <text evidence="4">The sequence shown here is derived from an EMBL/GenBank/DDBJ whole genome shotgun (WGS) entry which is preliminary data.</text>
</comment>
<dbReference type="InterPro" id="IPR002075">
    <property type="entry name" value="NTF2_dom"/>
</dbReference>
<dbReference type="GO" id="GO:0005635">
    <property type="term" value="C:nuclear envelope"/>
    <property type="evidence" value="ECO:0007669"/>
    <property type="project" value="UniProtKB-ARBA"/>
</dbReference>
<dbReference type="OMA" id="QFVEYYY"/>
<dbReference type="Proteomes" id="UP000076078">
    <property type="component" value="Unassembled WGS sequence"/>
</dbReference>
<dbReference type="InterPro" id="IPR032710">
    <property type="entry name" value="NTF2-like_dom_sf"/>
</dbReference>
<protein>
    <recommendedName>
        <fullName evidence="3">NTF2 domain-containing protein</fullName>
    </recommendedName>
</protein>
<dbReference type="EMBL" id="LODT01000001">
    <property type="protein sequence ID" value="KYR02656.1"/>
    <property type="molecule type" value="Genomic_DNA"/>
</dbReference>
<dbReference type="GO" id="GO:0006606">
    <property type="term" value="P:protein import into nucleus"/>
    <property type="evidence" value="ECO:0007669"/>
    <property type="project" value="UniProtKB-ARBA"/>
</dbReference>
<dbReference type="GO" id="GO:0051028">
    <property type="term" value="P:mRNA transport"/>
    <property type="evidence" value="ECO:0007669"/>
    <property type="project" value="UniProtKB-UniRule"/>
</dbReference>
<dbReference type="InterPro" id="IPR018222">
    <property type="entry name" value="Nuclear_transport_factor_2_euk"/>
</dbReference>
<dbReference type="AlphaFoldDB" id="A0A152A8V7"/>
<name>A0A152A8V7_TIELA</name>
<evidence type="ECO:0000256" key="1">
    <source>
        <dbReference type="ARBA" id="ARBA00022490"/>
    </source>
</evidence>
<comment type="subcellular location">
    <subcellularLocation>
        <location evidence="2">Cytoplasm</location>
    </subcellularLocation>
    <subcellularLocation>
        <location evidence="2">Nucleus</location>
    </subcellularLocation>
</comment>
<reference evidence="4 5" key="1">
    <citation type="submission" date="2015-12" db="EMBL/GenBank/DDBJ databases">
        <title>Dictyostelia acquired genes for synthesis and detection of signals that induce cell-type specialization by lateral gene transfer from prokaryotes.</title>
        <authorList>
            <person name="Gloeckner G."/>
            <person name="Schaap P."/>
        </authorList>
    </citation>
    <scope>NUCLEOTIDE SEQUENCE [LARGE SCALE GENOMIC DNA]</scope>
    <source>
        <strain evidence="4 5">TK</strain>
    </source>
</reference>
<sequence length="119" mass="13817">MDPKQIASSFITHYYSIFDSNRANLAQIYQPQSILSWEGKEFQGVQKIVEHLTELPFSQVQRKSSHDVQTTFQGGLIIFEFGTLSIDNSPPMKYSRVFHLANNNNQFLLLNDFFRLNIE</sequence>
<keyword evidence="2" id="KW-0539">Nucleus</keyword>
<dbReference type="PANTHER" id="PTHR12612">
    <property type="entry name" value="NUCLEAR TRANSPORT FACTOR 2"/>
    <property type="match status" value="1"/>
</dbReference>
<dbReference type="STRING" id="361077.A0A152A8V7"/>
<dbReference type="CDD" id="cd00780">
    <property type="entry name" value="NTF2"/>
    <property type="match status" value="1"/>
</dbReference>
<dbReference type="InterPro" id="IPR045875">
    <property type="entry name" value="NTF2"/>
</dbReference>
<dbReference type="FunFam" id="3.10.450.50:FF:000005">
    <property type="entry name" value="Nuclear transport factor 2"/>
    <property type="match status" value="1"/>
</dbReference>
<dbReference type="SUPFAM" id="SSF54427">
    <property type="entry name" value="NTF2-like"/>
    <property type="match status" value="1"/>
</dbReference>
<keyword evidence="5" id="KW-1185">Reference proteome</keyword>
<keyword evidence="2" id="KW-0813">Transport</keyword>
<evidence type="ECO:0000259" key="3">
    <source>
        <dbReference type="PROSITE" id="PS50177"/>
    </source>
</evidence>
<feature type="domain" description="NTF2" evidence="3">
    <location>
        <begin position="6"/>
        <end position="116"/>
    </location>
</feature>
<dbReference type="InParanoid" id="A0A152A8V7"/>
<dbReference type="Pfam" id="PF02136">
    <property type="entry name" value="NTF2"/>
    <property type="match status" value="1"/>
</dbReference>
<dbReference type="Gene3D" id="3.10.450.50">
    <property type="match status" value="1"/>
</dbReference>
<gene>
    <name evidence="4" type="ORF">DLAC_11432</name>
</gene>
<keyword evidence="2" id="KW-0653">Protein transport</keyword>
<evidence type="ECO:0000313" key="4">
    <source>
        <dbReference type="EMBL" id="KYR02656.1"/>
    </source>
</evidence>